<dbReference type="EMBL" id="CM056817">
    <property type="protein sequence ID" value="KAJ8621197.1"/>
    <property type="molecule type" value="Genomic_DNA"/>
</dbReference>
<evidence type="ECO:0000313" key="1">
    <source>
        <dbReference type="EMBL" id="KAJ8621197.1"/>
    </source>
</evidence>
<keyword evidence="2" id="KW-1185">Reference proteome</keyword>
<comment type="caution">
    <text evidence="1">The sequence shown here is derived from an EMBL/GenBank/DDBJ whole genome shotgun (WGS) entry which is preliminary data.</text>
</comment>
<reference evidence="1 2" key="1">
    <citation type="journal article" date="2022" name="Hortic Res">
        <title>A haplotype resolved chromosomal level avocado genome allows analysis of novel avocado genes.</title>
        <authorList>
            <person name="Nath O."/>
            <person name="Fletcher S.J."/>
            <person name="Hayward A."/>
            <person name="Shaw L.M."/>
            <person name="Masouleh A.K."/>
            <person name="Furtado A."/>
            <person name="Henry R.J."/>
            <person name="Mitter N."/>
        </authorList>
    </citation>
    <scope>NUCLEOTIDE SEQUENCE [LARGE SCALE GENOMIC DNA]</scope>
    <source>
        <strain evidence="2">cv. Hass</strain>
    </source>
</reference>
<sequence>MITESLNTLSPTLDHCTCFFLSSASAICKRKYARGRRWSLEKIVRRPETIERTRPLGIQSQPWLSLPTPMQQTDRTRMQIPAKPLQIISSKPVLIPPVLDPSHITCKNQEKRRERTQFVNPNPLLYSHPLFELLRVAALPPPLDVDHHHPSVEIARLPAAKRPGKARVRPELAGEVAGEIGMAVLGRPEDMGAEIYRPELGHVVYDDEIRVEVDDPSDPRWEEIREVDPSVVEGLIEGSANGGGDLALDEIAVEVVEAEVEVREGVEDGVAELGAAVGGEEVEDDVFRAGGVLEDGEDAGDGAAEVEGVEGHGDVDDGGVVGVAVERRPDDIGAAAAVTESRGFSEYRELGSCRHRSAAATCCREKQ</sequence>
<gene>
    <name evidence="1" type="ORF">MRB53_029726</name>
</gene>
<dbReference type="Proteomes" id="UP001234297">
    <property type="component" value="Chromosome 9"/>
</dbReference>
<proteinExistence type="predicted"/>
<evidence type="ECO:0000313" key="2">
    <source>
        <dbReference type="Proteomes" id="UP001234297"/>
    </source>
</evidence>
<organism evidence="1 2">
    <name type="scientific">Persea americana</name>
    <name type="common">Avocado</name>
    <dbReference type="NCBI Taxonomy" id="3435"/>
    <lineage>
        <taxon>Eukaryota</taxon>
        <taxon>Viridiplantae</taxon>
        <taxon>Streptophyta</taxon>
        <taxon>Embryophyta</taxon>
        <taxon>Tracheophyta</taxon>
        <taxon>Spermatophyta</taxon>
        <taxon>Magnoliopsida</taxon>
        <taxon>Magnoliidae</taxon>
        <taxon>Laurales</taxon>
        <taxon>Lauraceae</taxon>
        <taxon>Persea</taxon>
    </lineage>
</organism>
<name>A0ACC2KKA4_PERAE</name>
<protein>
    <submittedName>
        <fullName evidence="1">Uncharacterized protein</fullName>
    </submittedName>
</protein>
<accession>A0ACC2KKA4</accession>